<dbReference type="Gene3D" id="3.30.470.20">
    <property type="entry name" value="ATP-grasp fold, B domain"/>
    <property type="match status" value="1"/>
</dbReference>
<dbReference type="FunFam" id="3.40.50.20:FF:000008">
    <property type="entry name" value="Synapsin III"/>
    <property type="match status" value="1"/>
</dbReference>
<sequence length="689" mass="76413">MRGDKDPAERDDGESCQCAVNVKQERPAVCVQKGKRTGPGPPDWHPRERKRKETQLKNKGIFLQQDFKKENLPGQQQSSLHTQKCFCRTGDPVRVLLLLRFPHNTSTMNFLRRRLSDSSFVANLPNGYMMDLQRPDNSTSSPVSPAMERKHPQPPQPSQSSSTGTSIFSSISSAMKQTTQAAAGLIDHSTSSTPPVAQKPKILLVIDDAHTEWAKYFQGKKVNGEFDIRVEQAEFSELNLAAYVTGGCMVDMQVMRNGTKVVRSFKPDFVLIRQHAYSMALGEDFRSLIIGLQYGGIHTVNSLYSIYNFCSKPWVFSQLIKIFNSLGPEKFPLVEQTFFPSHKQMLTTPNFPVVVKLGHAHAGMGKVKVENQYDFRDIASIIAMAKTYATSEPFIDSKYDIRIQKIGNNYKAYMRTSISGNWKANTGSAMLEQIAMTERYRLWVDACAEMFGGLDICAVKAVHSKDGKDYIIEVMDSSMPLIGEHVEEDRQLIADLVVSKMTQLVSTAGSTPSPLRPWPPQLQPQTMKIQPGPQLAQLSQPRPPPQGGPRQPQASQPPRTNAPPQQRLSPQGQQPQSPMSTSPQQQRSPGSPQQIRSATGSSPVQASKAGMFPPQQPRPPAQGRAPSQPSPTETSKQQATPHPHLNKSQSLTNTFSISESSQRGNANEDEAKAETIRNLRKSFASLFSD</sequence>
<keyword evidence="3" id="KW-0597">Phosphoprotein</keyword>
<dbReference type="Pfam" id="PF02750">
    <property type="entry name" value="Synapsin_C"/>
    <property type="match status" value="1"/>
</dbReference>
<feature type="domain" description="Synapsin ATP-binding" evidence="8">
    <location>
        <begin position="301"/>
        <end position="503"/>
    </location>
</feature>
<evidence type="ECO:0000256" key="3">
    <source>
        <dbReference type="ARBA" id="ARBA00022553"/>
    </source>
</evidence>
<dbReference type="Gene3D" id="3.40.50.20">
    <property type="match status" value="1"/>
</dbReference>
<dbReference type="PANTHER" id="PTHR10841">
    <property type="entry name" value="SYNAPSIN"/>
    <property type="match status" value="1"/>
</dbReference>
<dbReference type="InterPro" id="IPR019735">
    <property type="entry name" value="Synapsin_CS"/>
</dbReference>
<feature type="region of interest" description="Disordered" evidence="6">
    <location>
        <begin position="129"/>
        <end position="167"/>
    </location>
</feature>
<keyword evidence="4" id="KW-0770">Synapse</keyword>
<evidence type="ECO:0000256" key="4">
    <source>
        <dbReference type="ARBA" id="ARBA00023018"/>
    </source>
</evidence>
<reference evidence="9" key="2">
    <citation type="submission" date="2025-09" db="UniProtKB">
        <authorList>
            <consortium name="Ensembl"/>
        </authorList>
    </citation>
    <scope>IDENTIFICATION</scope>
</reference>
<dbReference type="InterPro" id="IPR001359">
    <property type="entry name" value="Synapsin"/>
</dbReference>
<evidence type="ECO:0000259" key="8">
    <source>
        <dbReference type="Pfam" id="PF02750"/>
    </source>
</evidence>
<dbReference type="PROSITE" id="PS00415">
    <property type="entry name" value="SYNAPSIN_1"/>
    <property type="match status" value="1"/>
</dbReference>
<evidence type="ECO:0000256" key="1">
    <source>
        <dbReference type="ARBA" id="ARBA00004234"/>
    </source>
</evidence>
<dbReference type="PRINTS" id="PR01368">
    <property type="entry name" value="SYNAPSIN"/>
</dbReference>
<evidence type="ECO:0000256" key="6">
    <source>
        <dbReference type="SAM" id="MobiDB-lite"/>
    </source>
</evidence>
<name>A0A669Q088_PHACC</name>
<dbReference type="InterPro" id="IPR013815">
    <property type="entry name" value="ATP_grasp_subdomain_1"/>
</dbReference>
<dbReference type="AlphaFoldDB" id="A0A669Q088"/>
<organism evidence="9 10">
    <name type="scientific">Phasianus colchicus</name>
    <name type="common">Common pheasant</name>
    <dbReference type="NCBI Taxonomy" id="9054"/>
    <lineage>
        <taxon>Eukaryota</taxon>
        <taxon>Metazoa</taxon>
        <taxon>Chordata</taxon>
        <taxon>Craniata</taxon>
        <taxon>Vertebrata</taxon>
        <taxon>Euteleostomi</taxon>
        <taxon>Archelosauria</taxon>
        <taxon>Archosauria</taxon>
        <taxon>Dinosauria</taxon>
        <taxon>Saurischia</taxon>
        <taxon>Theropoda</taxon>
        <taxon>Coelurosauria</taxon>
        <taxon>Aves</taxon>
        <taxon>Neognathae</taxon>
        <taxon>Galloanserae</taxon>
        <taxon>Galliformes</taxon>
        <taxon>Phasianidae</taxon>
        <taxon>Phasianinae</taxon>
        <taxon>Phasianus</taxon>
    </lineage>
</organism>
<evidence type="ECO:0000313" key="10">
    <source>
        <dbReference type="Proteomes" id="UP000472261"/>
    </source>
</evidence>
<evidence type="ECO:0000256" key="2">
    <source>
        <dbReference type="ARBA" id="ARBA00008243"/>
    </source>
</evidence>
<dbReference type="PROSITE" id="PS00416">
    <property type="entry name" value="SYNAPSIN_2"/>
    <property type="match status" value="1"/>
</dbReference>
<reference evidence="9" key="1">
    <citation type="submission" date="2025-08" db="UniProtKB">
        <authorList>
            <consortium name="Ensembl"/>
        </authorList>
    </citation>
    <scope>IDENTIFICATION</scope>
</reference>
<proteinExistence type="inferred from homology"/>
<feature type="domain" description="Synapsin pre-ATP-grasp" evidence="7">
    <location>
        <begin position="198"/>
        <end position="297"/>
    </location>
</feature>
<dbReference type="Gene3D" id="3.30.1490.20">
    <property type="entry name" value="ATP-grasp fold, A domain"/>
    <property type="match status" value="1"/>
</dbReference>
<feature type="compositionally biased region" description="Low complexity" evidence="6">
    <location>
        <begin position="158"/>
        <end position="167"/>
    </location>
</feature>
<feature type="region of interest" description="Disordered" evidence="6">
    <location>
        <begin position="29"/>
        <end position="52"/>
    </location>
</feature>
<dbReference type="PANTHER" id="PTHR10841:SF6">
    <property type="entry name" value="SYNAPSIN III"/>
    <property type="match status" value="1"/>
</dbReference>
<comment type="similarity">
    <text evidence="2">Belongs to the synapsin family.</text>
</comment>
<dbReference type="GO" id="GO:0030672">
    <property type="term" value="C:synaptic vesicle membrane"/>
    <property type="evidence" value="ECO:0007669"/>
    <property type="project" value="TreeGrafter"/>
</dbReference>
<dbReference type="Proteomes" id="UP000472261">
    <property type="component" value="Unplaced"/>
</dbReference>
<dbReference type="Pfam" id="PF10581">
    <property type="entry name" value="Synapsin_N"/>
    <property type="match status" value="1"/>
</dbReference>
<accession>A0A669Q088</accession>
<feature type="compositionally biased region" description="Low complexity" evidence="6">
    <location>
        <begin position="621"/>
        <end position="631"/>
    </location>
</feature>
<dbReference type="InterPro" id="IPR020898">
    <property type="entry name" value="Synapsin_ATP-bd_dom"/>
</dbReference>
<dbReference type="OMA" id="IGSAYKC"/>
<comment type="subcellular location">
    <subcellularLocation>
        <location evidence="1">Cytoplasmic vesicle</location>
        <location evidence="1">Secretory vesicle</location>
        <location evidence="1">Synaptic vesicle</location>
    </subcellularLocation>
</comment>
<protein>
    <submittedName>
        <fullName evidence="9">Synapsin III</fullName>
    </submittedName>
</protein>
<feature type="compositionally biased region" description="Polar residues" evidence="6">
    <location>
        <begin position="632"/>
        <end position="665"/>
    </location>
</feature>
<dbReference type="InterPro" id="IPR019736">
    <property type="entry name" value="Synapsin_P_site"/>
</dbReference>
<evidence type="ECO:0000256" key="5">
    <source>
        <dbReference type="ARBA" id="ARBA00023329"/>
    </source>
</evidence>
<dbReference type="Pfam" id="PF02078">
    <property type="entry name" value="Synapsin"/>
    <property type="match status" value="1"/>
</dbReference>
<dbReference type="InterPro" id="IPR020897">
    <property type="entry name" value="Synapsin_pre-ATP-grasp_dom"/>
</dbReference>
<evidence type="ECO:0000259" key="7">
    <source>
        <dbReference type="Pfam" id="PF02078"/>
    </source>
</evidence>
<feature type="region of interest" description="Disordered" evidence="6">
    <location>
        <begin position="507"/>
        <end position="674"/>
    </location>
</feature>
<dbReference type="InterPro" id="IPR016185">
    <property type="entry name" value="PreATP-grasp_dom_sf"/>
</dbReference>
<dbReference type="FunFam" id="3.30.1490.20:FF:000008">
    <property type="entry name" value="Synapsin I"/>
    <property type="match status" value="1"/>
</dbReference>
<keyword evidence="10" id="KW-1185">Reference proteome</keyword>
<feature type="compositionally biased region" description="Low complexity" evidence="6">
    <location>
        <begin position="548"/>
        <end position="597"/>
    </location>
</feature>
<evidence type="ECO:0000313" key="9">
    <source>
        <dbReference type="Ensembl" id="ENSPCLP00000013964.1"/>
    </source>
</evidence>
<dbReference type="Ensembl" id="ENSPCLT00000018573.1">
    <property type="protein sequence ID" value="ENSPCLP00000013964.1"/>
    <property type="gene ID" value="ENSPCLG00000011476.1"/>
</dbReference>
<dbReference type="GO" id="GO:0005524">
    <property type="term" value="F:ATP binding"/>
    <property type="evidence" value="ECO:0007669"/>
    <property type="project" value="InterPro"/>
</dbReference>
<dbReference type="SUPFAM" id="SSF56059">
    <property type="entry name" value="Glutathione synthetase ATP-binding domain-like"/>
    <property type="match status" value="1"/>
</dbReference>
<dbReference type="GO" id="GO:0007269">
    <property type="term" value="P:neurotransmitter secretion"/>
    <property type="evidence" value="ECO:0007669"/>
    <property type="project" value="InterPro"/>
</dbReference>
<keyword evidence="5" id="KW-0968">Cytoplasmic vesicle</keyword>
<dbReference type="SUPFAM" id="SSF52440">
    <property type="entry name" value="PreATP-grasp domain"/>
    <property type="match status" value="1"/>
</dbReference>
<dbReference type="FunFam" id="3.30.470.20:FF:000042">
    <property type="entry name" value="Synapsin III"/>
    <property type="match status" value="1"/>
</dbReference>